<reference evidence="1 2" key="1">
    <citation type="submission" date="2019-08" db="EMBL/GenBank/DDBJ databases">
        <title>A chromosome-level genome assembly, high-density linkage maps, and genome scans reveal the genomic architecture of hybrid incompatibilities underlying speciation via character displacement in darters (Percidae: Etheostominae).</title>
        <authorList>
            <person name="Moran R.L."/>
            <person name="Catchen J.M."/>
            <person name="Fuller R.C."/>
        </authorList>
    </citation>
    <scope>NUCLEOTIDE SEQUENCE [LARGE SCALE GENOMIC DNA]</scope>
    <source>
        <strain evidence="1">EspeVRDwgs_2016</strain>
        <tissue evidence="1">Muscle</tissue>
    </source>
</reference>
<feature type="non-terminal residue" evidence="1">
    <location>
        <position position="1"/>
    </location>
</feature>
<evidence type="ECO:0000313" key="2">
    <source>
        <dbReference type="Proteomes" id="UP000327493"/>
    </source>
</evidence>
<gene>
    <name evidence="1" type="ORF">FQN60_017389</name>
</gene>
<protein>
    <submittedName>
        <fullName evidence="1">Uncharacterized protein</fullName>
    </submittedName>
</protein>
<dbReference type="EMBL" id="VOFY01000006">
    <property type="protein sequence ID" value="KAA8592015.1"/>
    <property type="molecule type" value="Genomic_DNA"/>
</dbReference>
<dbReference type="Proteomes" id="UP000327493">
    <property type="component" value="Chromosome 6"/>
</dbReference>
<dbReference type="AlphaFoldDB" id="A0A5J5DF94"/>
<keyword evidence="2" id="KW-1185">Reference proteome</keyword>
<accession>A0A5J5DF94</accession>
<organism evidence="1 2">
    <name type="scientific">Etheostoma spectabile</name>
    <name type="common">orangethroat darter</name>
    <dbReference type="NCBI Taxonomy" id="54343"/>
    <lineage>
        <taxon>Eukaryota</taxon>
        <taxon>Metazoa</taxon>
        <taxon>Chordata</taxon>
        <taxon>Craniata</taxon>
        <taxon>Vertebrata</taxon>
        <taxon>Euteleostomi</taxon>
        <taxon>Actinopterygii</taxon>
        <taxon>Neopterygii</taxon>
        <taxon>Teleostei</taxon>
        <taxon>Neoteleostei</taxon>
        <taxon>Acanthomorphata</taxon>
        <taxon>Eupercaria</taxon>
        <taxon>Perciformes</taxon>
        <taxon>Percoidei</taxon>
        <taxon>Percidae</taxon>
        <taxon>Etheostomatinae</taxon>
        <taxon>Etheostoma</taxon>
    </lineage>
</organism>
<proteinExistence type="predicted"/>
<sequence>CNAPSHLTTLQFQSVIKKKKNPHSTYILPGGSFRKNKLLPLLMLPWNEEKTEEVFSGGWWLQHTCYQTANSQHCTLEFGSKKKFDVLLCFKGTVSVTPSEKPLKYTE</sequence>
<evidence type="ECO:0000313" key="1">
    <source>
        <dbReference type="EMBL" id="KAA8592015.1"/>
    </source>
</evidence>
<comment type="caution">
    <text evidence="1">The sequence shown here is derived from an EMBL/GenBank/DDBJ whole genome shotgun (WGS) entry which is preliminary data.</text>
</comment>
<name>A0A5J5DF94_9PERO</name>